<evidence type="ECO:0000256" key="8">
    <source>
        <dbReference type="RuleBase" id="RU361169"/>
    </source>
</evidence>
<keyword evidence="11" id="KW-1185">Reference proteome</keyword>
<evidence type="ECO:0000256" key="9">
    <source>
        <dbReference type="SAM" id="MobiDB-lite"/>
    </source>
</evidence>
<evidence type="ECO:0000313" key="10">
    <source>
        <dbReference type="EMBL" id="CAK9322561.1"/>
    </source>
</evidence>
<dbReference type="Pfam" id="PF00295">
    <property type="entry name" value="Glyco_hydro_28"/>
    <property type="match status" value="1"/>
</dbReference>
<feature type="region of interest" description="Disordered" evidence="9">
    <location>
        <begin position="47"/>
        <end position="68"/>
    </location>
</feature>
<reference evidence="10 11" key="1">
    <citation type="submission" date="2024-03" db="EMBL/GenBank/DDBJ databases">
        <authorList>
            <person name="Gkanogiannis A."/>
            <person name="Becerra Lopez-Lavalle L."/>
        </authorList>
    </citation>
    <scope>NUCLEOTIDE SEQUENCE [LARGE SCALE GENOMIC DNA]</scope>
</reference>
<evidence type="ECO:0000256" key="1">
    <source>
        <dbReference type="ARBA" id="ARBA00004191"/>
    </source>
</evidence>
<proteinExistence type="inferred from homology"/>
<accession>A0ABP0YQ97</accession>
<keyword evidence="4" id="KW-0964">Secreted</keyword>
<dbReference type="InterPro" id="IPR006626">
    <property type="entry name" value="PbH1"/>
</dbReference>
<evidence type="ECO:0000313" key="11">
    <source>
        <dbReference type="Proteomes" id="UP001642487"/>
    </source>
</evidence>
<evidence type="ECO:0000256" key="7">
    <source>
        <dbReference type="ARBA" id="ARBA00023316"/>
    </source>
</evidence>
<keyword evidence="6 8" id="KW-0326">Glycosidase</keyword>
<evidence type="ECO:0000256" key="6">
    <source>
        <dbReference type="ARBA" id="ARBA00023295"/>
    </source>
</evidence>
<dbReference type="SMART" id="SM00710">
    <property type="entry name" value="PbH1"/>
    <property type="match status" value="5"/>
</dbReference>
<feature type="compositionally biased region" description="Low complexity" evidence="9">
    <location>
        <begin position="56"/>
        <end position="65"/>
    </location>
</feature>
<evidence type="ECO:0000256" key="5">
    <source>
        <dbReference type="ARBA" id="ARBA00022801"/>
    </source>
</evidence>
<dbReference type="Proteomes" id="UP001642487">
    <property type="component" value="Chromosome 5"/>
</dbReference>
<evidence type="ECO:0000256" key="4">
    <source>
        <dbReference type="ARBA" id="ARBA00022525"/>
    </source>
</evidence>
<gene>
    <name evidence="10" type="ORF">CITCOLO1_LOCUS14711</name>
</gene>
<evidence type="ECO:0000256" key="2">
    <source>
        <dbReference type="ARBA" id="ARBA00008834"/>
    </source>
</evidence>
<dbReference type="PANTHER" id="PTHR31375">
    <property type="match status" value="1"/>
</dbReference>
<evidence type="ECO:0000256" key="3">
    <source>
        <dbReference type="ARBA" id="ARBA00022512"/>
    </source>
</evidence>
<comment type="subcellular location">
    <subcellularLocation>
        <location evidence="1">Secreted</location>
        <location evidence="1">Cell wall</location>
    </subcellularLocation>
</comment>
<name>A0ABP0YQ97_9ROSI</name>
<keyword evidence="7" id="KW-0961">Cell wall biogenesis/degradation</keyword>
<keyword evidence="5 8" id="KW-0378">Hydrolase</keyword>
<dbReference type="InterPro" id="IPR011050">
    <property type="entry name" value="Pectin_lyase_fold/virulence"/>
</dbReference>
<keyword evidence="3" id="KW-0134">Cell wall</keyword>
<sequence length="484" mass="51083">MEMVGKNLKCLATIVFICVFVWSFSLQNCHAREGKYWAHRKTGGYRHRQVHRHRGGSSSSRLTGSGHVGSEDVVGTLPASKGSASKGGSGNFNVLDFGAKGDGKADDTKAFQSAWESACNAEGSTVEVPSGSKFLVGPISFSGPNCQPNIVFQLDGKIIAPTSPSAWGSGLLQWIQFTKLKGITVKGTGTIDGQGSVWWNDSPTYDPTDENLDKESSSGRLPSTRPTALRFYGSDGVTVSGITIQNSQQAHLKFDSCTSVQVSSLTTSSPGDSPNTDGIHLQNSQNVIISHSNLACGDDCISIQTGSSGVYIHDVNCGPGHGISIGGLGRDQTKACVSNVTVRDVKLQNTMNGVRIKTWQGGSGSVQGILFSNIQVSDVQTPIMIDQYYCDGGRCSNGSSAVAISGVNYVNIRGTYTSTPVHFACSDSLPCTGVTLDTIQLEGSGHSNGPFCWKAYGELKTSTVPPVDCLQSGNPVKTQARDSC</sequence>
<feature type="region of interest" description="Disordered" evidence="9">
    <location>
        <begin position="198"/>
        <end position="225"/>
    </location>
</feature>
<dbReference type="InterPro" id="IPR012334">
    <property type="entry name" value="Pectin_lyas_fold"/>
</dbReference>
<dbReference type="Gene3D" id="2.160.20.10">
    <property type="entry name" value="Single-stranded right-handed beta-helix, Pectin lyase-like"/>
    <property type="match status" value="1"/>
</dbReference>
<comment type="similarity">
    <text evidence="2 8">Belongs to the glycosyl hydrolase 28 family.</text>
</comment>
<protein>
    <recommendedName>
        <fullName evidence="12">Polygalacturonase</fullName>
    </recommendedName>
</protein>
<dbReference type="SUPFAM" id="SSF51126">
    <property type="entry name" value="Pectin lyase-like"/>
    <property type="match status" value="1"/>
</dbReference>
<evidence type="ECO:0008006" key="12">
    <source>
        <dbReference type="Google" id="ProtNLM"/>
    </source>
</evidence>
<dbReference type="EMBL" id="OZ021739">
    <property type="protein sequence ID" value="CAK9322561.1"/>
    <property type="molecule type" value="Genomic_DNA"/>
</dbReference>
<dbReference type="InterPro" id="IPR000743">
    <property type="entry name" value="Glyco_hydro_28"/>
</dbReference>
<organism evidence="10 11">
    <name type="scientific">Citrullus colocynthis</name>
    <name type="common">colocynth</name>
    <dbReference type="NCBI Taxonomy" id="252529"/>
    <lineage>
        <taxon>Eukaryota</taxon>
        <taxon>Viridiplantae</taxon>
        <taxon>Streptophyta</taxon>
        <taxon>Embryophyta</taxon>
        <taxon>Tracheophyta</taxon>
        <taxon>Spermatophyta</taxon>
        <taxon>Magnoliopsida</taxon>
        <taxon>eudicotyledons</taxon>
        <taxon>Gunneridae</taxon>
        <taxon>Pentapetalae</taxon>
        <taxon>rosids</taxon>
        <taxon>fabids</taxon>
        <taxon>Cucurbitales</taxon>
        <taxon>Cucurbitaceae</taxon>
        <taxon>Benincaseae</taxon>
        <taxon>Citrullus</taxon>
    </lineage>
</organism>